<gene>
    <name evidence="2" type="ORF">AMORRO_LOCUS1959</name>
</gene>
<proteinExistence type="predicted"/>
<dbReference type="AlphaFoldDB" id="A0A9N8W5Z1"/>
<organism evidence="2 3">
    <name type="scientific">Acaulospora morrowiae</name>
    <dbReference type="NCBI Taxonomy" id="94023"/>
    <lineage>
        <taxon>Eukaryota</taxon>
        <taxon>Fungi</taxon>
        <taxon>Fungi incertae sedis</taxon>
        <taxon>Mucoromycota</taxon>
        <taxon>Glomeromycotina</taxon>
        <taxon>Glomeromycetes</taxon>
        <taxon>Diversisporales</taxon>
        <taxon>Acaulosporaceae</taxon>
        <taxon>Acaulospora</taxon>
    </lineage>
</organism>
<feature type="region of interest" description="Disordered" evidence="1">
    <location>
        <begin position="1"/>
        <end position="40"/>
    </location>
</feature>
<comment type="caution">
    <text evidence="2">The sequence shown here is derived from an EMBL/GenBank/DDBJ whole genome shotgun (WGS) entry which is preliminary data.</text>
</comment>
<keyword evidence="3" id="KW-1185">Reference proteome</keyword>
<evidence type="ECO:0000313" key="3">
    <source>
        <dbReference type="Proteomes" id="UP000789342"/>
    </source>
</evidence>
<dbReference type="EMBL" id="CAJVPV010000772">
    <property type="protein sequence ID" value="CAG8473337.1"/>
    <property type="molecule type" value="Genomic_DNA"/>
</dbReference>
<dbReference type="Proteomes" id="UP000789342">
    <property type="component" value="Unassembled WGS sequence"/>
</dbReference>
<accession>A0A9N8W5Z1</accession>
<protein>
    <submittedName>
        <fullName evidence="2">8762_t:CDS:1</fullName>
    </submittedName>
</protein>
<reference evidence="2" key="1">
    <citation type="submission" date="2021-06" db="EMBL/GenBank/DDBJ databases">
        <authorList>
            <person name="Kallberg Y."/>
            <person name="Tangrot J."/>
            <person name="Rosling A."/>
        </authorList>
    </citation>
    <scope>NUCLEOTIDE SEQUENCE</scope>
    <source>
        <strain evidence="2">CL551</strain>
    </source>
</reference>
<dbReference type="OrthoDB" id="2443480at2759"/>
<feature type="region of interest" description="Disordered" evidence="1">
    <location>
        <begin position="93"/>
        <end position="132"/>
    </location>
</feature>
<feature type="compositionally biased region" description="Low complexity" evidence="1">
    <location>
        <begin position="1"/>
        <end position="16"/>
    </location>
</feature>
<name>A0A9N8W5Z1_9GLOM</name>
<evidence type="ECO:0000256" key="1">
    <source>
        <dbReference type="SAM" id="MobiDB-lite"/>
    </source>
</evidence>
<evidence type="ECO:0000313" key="2">
    <source>
        <dbReference type="EMBL" id="CAG8473337.1"/>
    </source>
</evidence>
<sequence length="183" mass="20122">MNQLFSKSSLSISPKSNAGDTVGSKSGRQMSPLSCSPSSISISTNASDSILDHPSILHRQPTFSYVPIHKRRRSGSYSPSSMFLRSISSLSISSTSPQFTDSNSDGSWTPASSDNELTMPTTPTSSVFTPLDDDSTEYTSFPNLEKFSDESWTEIRIEKCDPNEIQMESYDEMLVGGVRFQYS</sequence>
<feature type="compositionally biased region" description="Low complexity" evidence="1">
    <location>
        <begin position="31"/>
        <end position="40"/>
    </location>
</feature>
<feature type="compositionally biased region" description="Polar residues" evidence="1">
    <location>
        <begin position="101"/>
        <end position="128"/>
    </location>
</feature>